<evidence type="ECO:0000313" key="12">
    <source>
        <dbReference type="Proteomes" id="UP001254608"/>
    </source>
</evidence>
<proteinExistence type="inferred from homology"/>
<dbReference type="InterPro" id="IPR011545">
    <property type="entry name" value="DEAD/DEAH_box_helicase_dom"/>
</dbReference>
<evidence type="ECO:0000256" key="4">
    <source>
        <dbReference type="ARBA" id="ARBA00022741"/>
    </source>
</evidence>
<dbReference type="InterPro" id="IPR027417">
    <property type="entry name" value="P-loop_NTPase"/>
</dbReference>
<accession>A0ABU2WK42</accession>
<comment type="caution">
    <text evidence="11">The sequence shown here is derived from an EMBL/GenBank/DDBJ whole genome shotgun (WGS) entry which is preliminary data.</text>
</comment>
<dbReference type="Pfam" id="PF18019">
    <property type="entry name" value="Cas3_HD"/>
    <property type="match status" value="1"/>
</dbReference>
<dbReference type="Gene3D" id="1.10.3210.30">
    <property type="match status" value="1"/>
</dbReference>
<organism evidence="11 12">
    <name type="scientific">Banduia mediterranea</name>
    <dbReference type="NCBI Taxonomy" id="3075609"/>
    <lineage>
        <taxon>Bacteria</taxon>
        <taxon>Pseudomonadati</taxon>
        <taxon>Pseudomonadota</taxon>
        <taxon>Gammaproteobacteria</taxon>
        <taxon>Nevskiales</taxon>
        <taxon>Algiphilaceae</taxon>
        <taxon>Banduia</taxon>
    </lineage>
</organism>
<sequence length="851" mass="94470">MTKSFDALFRAACGRESDLTFAPFEYQRRLATDSWNGEAWPDLLNVPTGLGKTAAVTLAWLYKRGWRAGERSEIPDACTPRRLIWCLPMRVLVEQTERSIRDWLSRLGIDGDVGTGKVSVHVLAGGAEDVKTWAEHPEEDMILIGTQDMLLSRALMRGYGMSRYLWPVHFAMLHNDAMWVFDEVQLMGPGLITGVQLEAFRRELACARNSRSLWVSATLDRAWMKTVDFDPDALALLQLSEEEKSAETVSARRDSIKPLAACSASLRADGKAALASYFQELATQVLAAQRQRPGTTTLAILNTVARAQGLFDEITKRLSPPPSKKRKGAADDPPSLSDAPELLLVHSRFRAQERKALNDKLATLPNPHGPGRIIVATQAVEAGVDLSSRVLFTELAPFTSMVQRFGRCNRYGEFNGSADAQVHWIDVADSKPYEPSELDETKRLLAPLSSVSPAALPPIEAAAPLFPVLRRKDFLDLFSTEADLSGFDIDIAQYIRDADDADVLLFWRDWSDADSAKNQASAHADELCRAGLGAANELLKRLKAGDVYRWDTLAREWTAVPHLGKPRLRPGMILMVRTTAGGYTEKRGLSPESSEAVEPFKAAQTDALTAEAMDDDRRSLLAQEVSLTRHLKDVGNEAETLCESLKVPDAAAVTRAARWHDVGKAHQAFQTMLRDAHQQGLQQDLGDGLWAKSGGNYRGRVNYQVAGEDKPRKHFRHELASALAWLAQHDDEPDADLIAYLIAAHHGKVRLSLRALPNETEPPDSRLFARGVWDGDVLPAFHLSDDETLPEIPLHLDIMQLGGGRMGPSWTTRTQRLLKRHGPFRLAWLEALVRIADWRATRAEQEADSEH</sequence>
<keyword evidence="5" id="KW-0378">Hydrolase</keyword>
<dbReference type="InterPro" id="IPR038257">
    <property type="entry name" value="CRISPR-assoc_Cas3_HD_sf"/>
</dbReference>
<keyword evidence="3" id="KW-0479">Metal-binding</keyword>
<dbReference type="PROSITE" id="PS51643">
    <property type="entry name" value="HD_CAS3"/>
    <property type="match status" value="1"/>
</dbReference>
<name>A0ABU2WK42_9GAMM</name>
<dbReference type="InterPro" id="IPR054712">
    <property type="entry name" value="Cas3-like_dom"/>
</dbReference>
<evidence type="ECO:0000256" key="6">
    <source>
        <dbReference type="ARBA" id="ARBA00022806"/>
    </source>
</evidence>
<dbReference type="SUPFAM" id="SSF52540">
    <property type="entry name" value="P-loop containing nucleoside triphosphate hydrolases"/>
    <property type="match status" value="1"/>
</dbReference>
<keyword evidence="11" id="KW-0540">Nuclease</keyword>
<keyword evidence="8" id="KW-0051">Antiviral defense</keyword>
<evidence type="ECO:0000256" key="3">
    <source>
        <dbReference type="ARBA" id="ARBA00022723"/>
    </source>
</evidence>
<keyword evidence="11" id="KW-0255">Endonuclease</keyword>
<keyword evidence="4" id="KW-0547">Nucleotide-binding</keyword>
<comment type="similarity">
    <text evidence="2">In the central section; belongs to the CRISPR-associated helicase Cas3 family.</text>
</comment>
<feature type="region of interest" description="Disordered" evidence="9">
    <location>
        <begin position="315"/>
        <end position="338"/>
    </location>
</feature>
<keyword evidence="7" id="KW-0067">ATP-binding</keyword>
<dbReference type="Gene3D" id="3.40.50.300">
    <property type="entry name" value="P-loop containing nucleotide triphosphate hydrolases"/>
    <property type="match status" value="2"/>
</dbReference>
<evidence type="ECO:0000259" key="10">
    <source>
        <dbReference type="PROSITE" id="PS51643"/>
    </source>
</evidence>
<evidence type="ECO:0000313" key="11">
    <source>
        <dbReference type="EMBL" id="MDT0497908.1"/>
    </source>
</evidence>
<evidence type="ECO:0000256" key="5">
    <source>
        <dbReference type="ARBA" id="ARBA00022801"/>
    </source>
</evidence>
<evidence type="ECO:0000256" key="2">
    <source>
        <dbReference type="ARBA" id="ARBA00009046"/>
    </source>
</evidence>
<dbReference type="NCBIfam" id="TIGR01596">
    <property type="entry name" value="cas3_HD"/>
    <property type="match status" value="1"/>
</dbReference>
<evidence type="ECO:0000256" key="8">
    <source>
        <dbReference type="ARBA" id="ARBA00023118"/>
    </source>
</evidence>
<dbReference type="Proteomes" id="UP001254608">
    <property type="component" value="Unassembled WGS sequence"/>
</dbReference>
<dbReference type="Pfam" id="PF00270">
    <property type="entry name" value="DEAD"/>
    <property type="match status" value="1"/>
</dbReference>
<feature type="domain" description="HD Cas3-type" evidence="10">
    <location>
        <begin position="620"/>
        <end position="839"/>
    </location>
</feature>
<gene>
    <name evidence="11" type="ORF">RM530_11120</name>
</gene>
<dbReference type="InterPro" id="IPR001650">
    <property type="entry name" value="Helicase_C-like"/>
</dbReference>
<dbReference type="RefSeq" id="WP_311365301.1">
    <property type="nucleotide sequence ID" value="NZ_JAVRIC010000015.1"/>
</dbReference>
<evidence type="ECO:0000256" key="7">
    <source>
        <dbReference type="ARBA" id="ARBA00022840"/>
    </source>
</evidence>
<dbReference type="SUPFAM" id="SSF109604">
    <property type="entry name" value="HD-domain/PDEase-like"/>
    <property type="match status" value="1"/>
</dbReference>
<dbReference type="EMBL" id="JAVRIC010000015">
    <property type="protein sequence ID" value="MDT0497908.1"/>
    <property type="molecule type" value="Genomic_DNA"/>
</dbReference>
<protein>
    <submittedName>
        <fullName evidence="11">CRISPR-associated endonuclease Cas3</fullName>
    </submittedName>
</protein>
<evidence type="ECO:0000256" key="1">
    <source>
        <dbReference type="ARBA" id="ARBA00006847"/>
    </source>
</evidence>
<dbReference type="InterPro" id="IPR006483">
    <property type="entry name" value="CRISPR-assoc_Cas3_HD"/>
</dbReference>
<keyword evidence="6" id="KW-0347">Helicase</keyword>
<comment type="similarity">
    <text evidence="1">In the N-terminal section; belongs to the CRISPR-associated nuclease Cas3-HD family.</text>
</comment>
<dbReference type="Pfam" id="PF22590">
    <property type="entry name" value="Cas3-like_C_2"/>
    <property type="match status" value="1"/>
</dbReference>
<reference evidence="11 12" key="1">
    <citation type="submission" date="2023-09" db="EMBL/GenBank/DDBJ databases">
        <authorList>
            <person name="Rey-Velasco X."/>
        </authorList>
    </citation>
    <scope>NUCLEOTIDE SEQUENCE [LARGE SCALE GENOMIC DNA]</scope>
    <source>
        <strain evidence="11 12">W345</strain>
    </source>
</reference>
<keyword evidence="12" id="KW-1185">Reference proteome</keyword>
<evidence type="ECO:0000256" key="9">
    <source>
        <dbReference type="SAM" id="MobiDB-lite"/>
    </source>
</evidence>
<dbReference type="SMART" id="SM00490">
    <property type="entry name" value="HELICc"/>
    <property type="match status" value="1"/>
</dbReference>
<dbReference type="GO" id="GO:0004519">
    <property type="term" value="F:endonuclease activity"/>
    <property type="evidence" value="ECO:0007669"/>
    <property type="project" value="UniProtKB-KW"/>
</dbReference>